<dbReference type="PATRIC" id="fig|1348973.3.peg.1637"/>
<dbReference type="OrthoDB" id="2452361at2"/>
<evidence type="ECO:0000313" key="3">
    <source>
        <dbReference type="Proteomes" id="UP000027936"/>
    </source>
</evidence>
<proteinExistence type="predicted"/>
<dbReference type="EMBL" id="JJRY01000005">
    <property type="protein sequence ID" value="KEF38861.1"/>
    <property type="molecule type" value="Genomic_DNA"/>
</dbReference>
<name>A0A072NN14_SCHAZ</name>
<organism evidence="2 3">
    <name type="scientific">Schinkia azotoformans MEV2011</name>
    <dbReference type="NCBI Taxonomy" id="1348973"/>
    <lineage>
        <taxon>Bacteria</taxon>
        <taxon>Bacillati</taxon>
        <taxon>Bacillota</taxon>
        <taxon>Bacilli</taxon>
        <taxon>Bacillales</taxon>
        <taxon>Bacillaceae</taxon>
        <taxon>Calidifontibacillus/Schinkia group</taxon>
        <taxon>Schinkia</taxon>
    </lineage>
</organism>
<dbReference type="RefSeq" id="WP_035194838.1">
    <property type="nucleotide sequence ID" value="NZ_JJRY01000005.1"/>
</dbReference>
<accession>A0A072NN14</accession>
<feature type="region of interest" description="Disordered" evidence="1">
    <location>
        <begin position="51"/>
        <end position="92"/>
    </location>
</feature>
<dbReference type="AlphaFoldDB" id="A0A072NN14"/>
<feature type="compositionally biased region" description="Polar residues" evidence="1">
    <location>
        <begin position="61"/>
        <end position="86"/>
    </location>
</feature>
<protein>
    <submittedName>
        <fullName evidence="2">Uncharacterized protein</fullName>
    </submittedName>
</protein>
<comment type="caution">
    <text evidence="2">The sequence shown here is derived from an EMBL/GenBank/DDBJ whole genome shotgun (WGS) entry which is preliminary data.</text>
</comment>
<reference evidence="2 3" key="1">
    <citation type="submission" date="2014-04" db="EMBL/GenBank/DDBJ databases">
        <title>Draft genome sequence of Bacillus azotoformans MEV2011, a (co-) denitrifying strain unable to grow in the presence of oxygen.</title>
        <authorList>
            <person name="Nielsen M."/>
            <person name="Schreiber L."/>
            <person name="Finster K."/>
            <person name="Schramm A."/>
        </authorList>
    </citation>
    <scope>NUCLEOTIDE SEQUENCE [LARGE SCALE GENOMIC DNA]</scope>
    <source>
        <strain evidence="2 3">MEV2011</strain>
    </source>
</reference>
<evidence type="ECO:0000256" key="1">
    <source>
        <dbReference type="SAM" id="MobiDB-lite"/>
    </source>
</evidence>
<sequence>MKKIILSILLLLVLAGGGTAYYFLKVKTYDISQDAKLQEIVADEDYDIVLPPQDSPIEATDPQTENGGVSEQAPNDDSNSASTNGTAKPKVTAETIKGKYRPSFESLESQANGKINALVGRAIGEYKEKKASGEKISYSYFLSKYKTAGEALEGKTDQAFNKLYGALQDDLKAHGFDPNEAAEFRSAYEAEKKARRNALLSSAMEKM</sequence>
<gene>
    <name evidence="2" type="ORF">M670_01676</name>
</gene>
<evidence type="ECO:0000313" key="2">
    <source>
        <dbReference type="EMBL" id="KEF38861.1"/>
    </source>
</evidence>
<dbReference type="Proteomes" id="UP000027936">
    <property type="component" value="Unassembled WGS sequence"/>
</dbReference>